<dbReference type="HAMAP" id="MF_01965">
    <property type="entry name" value="NADHX_dehydratase"/>
    <property type="match status" value="1"/>
</dbReference>
<dbReference type="PANTHER" id="PTHR12592:SF0">
    <property type="entry name" value="ATP-DEPENDENT (S)-NAD(P)H-HYDRATE DEHYDRATASE"/>
    <property type="match status" value="1"/>
</dbReference>
<dbReference type="RefSeq" id="WP_259485128.1">
    <property type="nucleotide sequence ID" value="NZ_JANTEZ010000001.1"/>
</dbReference>
<organism evidence="9 10">
    <name type="scientific">Herbiconiux gentiana</name>
    <dbReference type="NCBI Taxonomy" id="2970912"/>
    <lineage>
        <taxon>Bacteria</taxon>
        <taxon>Bacillati</taxon>
        <taxon>Actinomycetota</taxon>
        <taxon>Actinomycetes</taxon>
        <taxon>Micrococcales</taxon>
        <taxon>Microbacteriaceae</taxon>
        <taxon>Herbiconiux</taxon>
    </lineage>
</organism>
<feature type="binding site" evidence="6">
    <location>
        <position position="132"/>
    </location>
    <ligand>
        <name>(6S)-NADPHX</name>
        <dbReference type="ChEBI" id="CHEBI:64076"/>
    </ligand>
</feature>
<dbReference type="EMBL" id="JANTEZ010000001">
    <property type="protein sequence ID" value="MCS5713602.1"/>
    <property type="molecule type" value="Genomic_DNA"/>
</dbReference>
<comment type="caution">
    <text evidence="6">Lacks conserved residue(s) required for the propagation of feature annotation.</text>
</comment>
<keyword evidence="5 6" id="KW-0456">Lyase</keyword>
<dbReference type="Pfam" id="PF01256">
    <property type="entry name" value="Carb_kinase"/>
    <property type="match status" value="1"/>
</dbReference>
<comment type="function">
    <text evidence="6">Catalyzes the dehydration of the S-form of NAD(P)HX at the expense of ADP, which is converted to AMP. Together with NAD(P)HX epimerase, which catalyzes the epimerization of the S- and R-forms, the enzyme allows the repair of both epimers of NAD(P)HX, a damaged form of NAD(P)H that is a result of enzymatic or heat-dependent hydration.</text>
</comment>
<evidence type="ECO:0000256" key="1">
    <source>
        <dbReference type="ARBA" id="ARBA00022741"/>
    </source>
</evidence>
<gene>
    <name evidence="6" type="primary">nnrD</name>
    <name evidence="9" type="ORF">NVV95_03420</name>
</gene>
<name>A0ABT2GBL2_9MICO</name>
<dbReference type="InterPro" id="IPR029056">
    <property type="entry name" value="Ribokinase-like"/>
</dbReference>
<keyword evidence="1 6" id="KW-0547">Nucleotide-binding</keyword>
<feature type="binding site" evidence="6">
    <location>
        <position position="62"/>
    </location>
    <ligand>
        <name>(6S)-NADPHX</name>
        <dbReference type="ChEBI" id="CHEBI:64076"/>
    </ligand>
</feature>
<evidence type="ECO:0000256" key="2">
    <source>
        <dbReference type="ARBA" id="ARBA00022840"/>
    </source>
</evidence>
<evidence type="ECO:0000313" key="10">
    <source>
        <dbReference type="Proteomes" id="UP001165580"/>
    </source>
</evidence>
<evidence type="ECO:0000256" key="5">
    <source>
        <dbReference type="ARBA" id="ARBA00023239"/>
    </source>
</evidence>
<dbReference type="SUPFAM" id="SSF53613">
    <property type="entry name" value="Ribokinase-like"/>
    <property type="match status" value="1"/>
</dbReference>
<keyword evidence="3 6" id="KW-0521">NADP</keyword>
<evidence type="ECO:0000256" key="3">
    <source>
        <dbReference type="ARBA" id="ARBA00022857"/>
    </source>
</evidence>
<feature type="domain" description="YjeF C-terminal" evidence="8">
    <location>
        <begin position="27"/>
        <end position="312"/>
    </location>
</feature>
<dbReference type="Gene3D" id="3.40.1190.20">
    <property type="match status" value="1"/>
</dbReference>
<keyword evidence="10" id="KW-1185">Reference proteome</keyword>
<dbReference type="CDD" id="cd01171">
    <property type="entry name" value="YXKO-related"/>
    <property type="match status" value="1"/>
</dbReference>
<comment type="caution">
    <text evidence="9">The sequence shown here is derived from an EMBL/GenBank/DDBJ whole genome shotgun (WGS) entry which is preliminary data.</text>
</comment>
<accession>A0ABT2GBL2</accession>
<evidence type="ECO:0000256" key="7">
    <source>
        <dbReference type="SAM" id="MobiDB-lite"/>
    </source>
</evidence>
<keyword evidence="4 6" id="KW-0520">NAD</keyword>
<dbReference type="NCBIfam" id="TIGR00196">
    <property type="entry name" value="yjeF_cterm"/>
    <property type="match status" value="1"/>
</dbReference>
<dbReference type="EC" id="4.2.1.136" evidence="6"/>
<comment type="cofactor">
    <cofactor evidence="6">
        <name>Mg(2+)</name>
        <dbReference type="ChEBI" id="CHEBI:18420"/>
    </cofactor>
</comment>
<proteinExistence type="inferred from homology"/>
<feature type="binding site" evidence="6">
    <location>
        <position position="253"/>
    </location>
    <ligand>
        <name>(6S)-NADPHX</name>
        <dbReference type="ChEBI" id="CHEBI:64076"/>
    </ligand>
</feature>
<comment type="catalytic activity">
    <reaction evidence="6">
        <text>(6S)-NADPHX + ADP = AMP + phosphate + NADPH + H(+)</text>
        <dbReference type="Rhea" id="RHEA:32235"/>
        <dbReference type="ChEBI" id="CHEBI:15378"/>
        <dbReference type="ChEBI" id="CHEBI:43474"/>
        <dbReference type="ChEBI" id="CHEBI:57783"/>
        <dbReference type="ChEBI" id="CHEBI:64076"/>
        <dbReference type="ChEBI" id="CHEBI:456215"/>
        <dbReference type="ChEBI" id="CHEBI:456216"/>
        <dbReference type="EC" id="4.2.1.136"/>
    </reaction>
</comment>
<evidence type="ECO:0000256" key="4">
    <source>
        <dbReference type="ARBA" id="ARBA00023027"/>
    </source>
</evidence>
<feature type="compositionally biased region" description="Low complexity" evidence="7">
    <location>
        <begin position="1"/>
        <end position="16"/>
    </location>
</feature>
<feature type="binding site" evidence="6">
    <location>
        <position position="252"/>
    </location>
    <ligand>
        <name>AMP</name>
        <dbReference type="ChEBI" id="CHEBI:456215"/>
    </ligand>
</feature>
<feature type="region of interest" description="Disordered" evidence="7">
    <location>
        <begin position="1"/>
        <end position="31"/>
    </location>
</feature>
<dbReference type="InterPro" id="IPR000631">
    <property type="entry name" value="CARKD"/>
</dbReference>
<dbReference type="Proteomes" id="UP001165580">
    <property type="component" value="Unassembled WGS sequence"/>
</dbReference>
<dbReference type="PROSITE" id="PS51383">
    <property type="entry name" value="YJEF_C_3"/>
    <property type="match status" value="1"/>
</dbReference>
<evidence type="ECO:0000313" key="9">
    <source>
        <dbReference type="EMBL" id="MCS5713602.1"/>
    </source>
</evidence>
<reference evidence="9" key="1">
    <citation type="submission" date="2022-08" db="EMBL/GenBank/DDBJ databases">
        <authorList>
            <person name="Deng Y."/>
            <person name="Han X.-F."/>
            <person name="Zhang Y.-Q."/>
        </authorList>
    </citation>
    <scope>NUCLEOTIDE SEQUENCE</scope>
    <source>
        <strain evidence="9">CPCC 205716</strain>
    </source>
</reference>
<evidence type="ECO:0000256" key="6">
    <source>
        <dbReference type="HAMAP-Rule" id="MF_01965"/>
    </source>
</evidence>
<dbReference type="PANTHER" id="PTHR12592">
    <property type="entry name" value="ATP-DEPENDENT (S)-NAD(P)H-HYDRATE DEHYDRATASE FAMILY MEMBER"/>
    <property type="match status" value="1"/>
</dbReference>
<comment type="catalytic activity">
    <reaction evidence="6">
        <text>(6S)-NADHX + ADP = AMP + phosphate + NADH + H(+)</text>
        <dbReference type="Rhea" id="RHEA:32223"/>
        <dbReference type="ChEBI" id="CHEBI:15378"/>
        <dbReference type="ChEBI" id="CHEBI:43474"/>
        <dbReference type="ChEBI" id="CHEBI:57945"/>
        <dbReference type="ChEBI" id="CHEBI:64074"/>
        <dbReference type="ChEBI" id="CHEBI:456215"/>
        <dbReference type="ChEBI" id="CHEBI:456216"/>
        <dbReference type="EC" id="4.2.1.136"/>
    </reaction>
</comment>
<evidence type="ECO:0000259" key="8">
    <source>
        <dbReference type="PROSITE" id="PS51383"/>
    </source>
</evidence>
<comment type="subunit">
    <text evidence="6">Homotetramer.</text>
</comment>
<comment type="similarity">
    <text evidence="6">Belongs to the NnrD/CARKD family.</text>
</comment>
<sequence>MTSDETASTTASTTADRVQDAPPPVVVTPGVLRDWPLPGPGSSKYDRGQVLVVGGDRRSPGAALLAAEATLRVGAGRLTIALAESVALTAAVALPESGVVPLPESAGHIDGGSIDVAADDLGSADAVLVGPGLDDADEAKRMLDRLPELLDDSTVVVLDAYALGVLPDSSARESLAGRLVLTPNVGEAGRLLASTDDAELAEGDDPDLGAVARAVAREYDAVVSCQNHVAHPDGRLWVVGTGHGGLGTSGSGDVLAGAITGLCARGTSLEQAAVWATHAHAAAGDRLAVRVGPLGFLASELLSELPRVLVEVG</sequence>
<keyword evidence="2 6" id="KW-0067">ATP-binding</keyword>
<protein>
    <recommendedName>
        <fullName evidence="6">ADP-dependent (S)-NAD(P)H-hydrate dehydratase</fullName>
        <ecNumber evidence="6">4.2.1.136</ecNumber>
    </recommendedName>
    <alternativeName>
        <fullName evidence="6">ADP-dependent NAD(P)HX dehydratase</fullName>
    </alternativeName>
</protein>